<dbReference type="PROSITE" id="PS00028">
    <property type="entry name" value="ZINC_FINGER_C2H2_1"/>
    <property type="match status" value="2"/>
</dbReference>
<dbReference type="InterPro" id="IPR001138">
    <property type="entry name" value="Zn2Cys6_DnaBD"/>
</dbReference>
<evidence type="ECO:0008006" key="12">
    <source>
        <dbReference type="Google" id="ProtNLM"/>
    </source>
</evidence>
<dbReference type="GO" id="GO:0008270">
    <property type="term" value="F:zinc ion binding"/>
    <property type="evidence" value="ECO:0007669"/>
    <property type="project" value="UniProtKB-KW"/>
</dbReference>
<dbReference type="PROSITE" id="PS50157">
    <property type="entry name" value="ZINC_FINGER_C2H2_2"/>
    <property type="match status" value="2"/>
</dbReference>
<proteinExistence type="predicted"/>
<keyword evidence="5" id="KW-0539">Nucleus</keyword>
<evidence type="ECO:0000256" key="1">
    <source>
        <dbReference type="ARBA" id="ARBA00022723"/>
    </source>
</evidence>
<feature type="domain" description="Zn(2)-C6 fungal-type" evidence="8">
    <location>
        <begin position="83"/>
        <end position="112"/>
    </location>
</feature>
<feature type="domain" description="C2H2-type" evidence="9">
    <location>
        <begin position="11"/>
        <end position="38"/>
    </location>
</feature>
<dbReference type="InterPro" id="IPR036236">
    <property type="entry name" value="Znf_C2H2_sf"/>
</dbReference>
<keyword evidence="11" id="KW-1185">Reference proteome</keyword>
<dbReference type="RefSeq" id="XP_009848420.1">
    <property type="nucleotide sequence ID" value="XM_009850118.1"/>
</dbReference>
<evidence type="ECO:0000256" key="5">
    <source>
        <dbReference type="ARBA" id="ARBA00023242"/>
    </source>
</evidence>
<keyword evidence="4" id="KW-0804">Transcription</keyword>
<evidence type="ECO:0000256" key="3">
    <source>
        <dbReference type="ARBA" id="ARBA00023015"/>
    </source>
</evidence>
<keyword evidence="3" id="KW-0805">Transcription regulation</keyword>
<feature type="region of interest" description="Disordered" evidence="7">
    <location>
        <begin position="115"/>
        <end position="157"/>
    </location>
</feature>
<dbReference type="Gene3D" id="3.30.160.60">
    <property type="entry name" value="Classic Zinc Finger"/>
    <property type="match status" value="2"/>
</dbReference>
<evidence type="ECO:0000256" key="7">
    <source>
        <dbReference type="SAM" id="MobiDB-lite"/>
    </source>
</evidence>
<keyword evidence="2" id="KW-0862">Zinc</keyword>
<dbReference type="Proteomes" id="UP000008065">
    <property type="component" value="Unassembled WGS sequence"/>
</dbReference>
<dbReference type="SUPFAM" id="SSF57667">
    <property type="entry name" value="beta-beta-alpha zinc fingers"/>
    <property type="match status" value="1"/>
</dbReference>
<protein>
    <recommendedName>
        <fullName evidence="12">Zn(2)-C6 fungal-type domain-containing protein</fullName>
    </recommendedName>
</protein>
<dbReference type="PANTHER" id="PTHR47660">
    <property type="entry name" value="TRANSCRIPTION FACTOR WITH C2H2 AND ZN(2)-CYS(6) DNA BINDING DOMAIN (EUROFUNG)-RELATED-RELATED"/>
    <property type="match status" value="1"/>
</dbReference>
<dbReference type="PROSITE" id="PS00463">
    <property type="entry name" value="ZN2_CY6_FUNGAL_1"/>
    <property type="match status" value="1"/>
</dbReference>
<dbReference type="InterPro" id="IPR013087">
    <property type="entry name" value="Znf_C2H2_type"/>
</dbReference>
<dbReference type="SMART" id="SM00355">
    <property type="entry name" value="ZnF_C2H2"/>
    <property type="match status" value="2"/>
</dbReference>
<dbReference type="HOGENOM" id="CLU_866250_0_0_1"/>
<evidence type="ECO:0000256" key="2">
    <source>
        <dbReference type="ARBA" id="ARBA00022833"/>
    </source>
</evidence>
<organism evidence="10 11">
    <name type="scientific">Neurospora tetrasperma (strain FGSC 2508 / ATCC MYA-4615 / P0657)</name>
    <dbReference type="NCBI Taxonomy" id="510951"/>
    <lineage>
        <taxon>Eukaryota</taxon>
        <taxon>Fungi</taxon>
        <taxon>Dikarya</taxon>
        <taxon>Ascomycota</taxon>
        <taxon>Pezizomycotina</taxon>
        <taxon>Sordariomycetes</taxon>
        <taxon>Sordariomycetidae</taxon>
        <taxon>Sordariales</taxon>
        <taxon>Sordariaceae</taxon>
        <taxon>Neurospora</taxon>
    </lineage>
</organism>
<sequence>MPPKTLRQPVFFCIHCGNKFTRKEHLERHIASHTGARPWSCVHCFMPFGRQDLLRRHLKIYHSVSDDLDPIPPQTGAHKPDVACQPCHKAKCQCDKQKPTCGACKKKGITCVPRESRRVVKQETRARRSAAPQQPPPPAQVPLPAQPARDEQNQQEPVMEASLETMIDGEAYQQERRASHIQQGLYQGTGPQSSFIPQVPLTRNLAPGVGFPNFYGFSNPTSYGGFDGYGNPIQSFGPKPTHLGSQNDPSLNIPDLSPGSLNIPDLSPGSLNIPDLSPGSSTSIETGFETLDDIPDMNGFSGYGEVVVNGNNHHSLAGEGTVPWSWETNSLNGYGYM</sequence>
<accession>F8MCU6</accession>
<dbReference type="Gene3D" id="4.10.240.10">
    <property type="entry name" value="Zn(2)-C6 fungal-type DNA-binding domain"/>
    <property type="match status" value="1"/>
</dbReference>
<dbReference type="GeneID" id="20823946"/>
<evidence type="ECO:0000256" key="6">
    <source>
        <dbReference type="PROSITE-ProRule" id="PRU00042"/>
    </source>
</evidence>
<reference evidence="11" key="1">
    <citation type="journal article" date="2011" name="Genetics">
        <title>Massive changes in genome architecture accompany the transition to self-fertility in the filamentous fungus Neurospora tetrasperma.</title>
        <authorList>
            <person name="Ellison C.E."/>
            <person name="Stajich J.E."/>
            <person name="Jacobson D.J."/>
            <person name="Natvig D.O."/>
            <person name="Lapidus A."/>
            <person name="Foster B."/>
            <person name="Aerts A."/>
            <person name="Riley R."/>
            <person name="Lindquist E.A."/>
            <person name="Grigoriev I.V."/>
            <person name="Taylor J.W."/>
        </authorList>
    </citation>
    <scope>NUCLEOTIDE SEQUENCE [LARGE SCALE GENOMIC DNA]</scope>
    <source>
        <strain evidence="11">FGSC 2508 / P0657</strain>
    </source>
</reference>
<dbReference type="AlphaFoldDB" id="F8MCU6"/>
<gene>
    <name evidence="10" type="ORF">NEUTE1DRAFT_120334</name>
</gene>
<keyword evidence="6" id="KW-0863">Zinc-finger</keyword>
<feature type="domain" description="C2H2-type" evidence="9">
    <location>
        <begin position="39"/>
        <end position="67"/>
    </location>
</feature>
<evidence type="ECO:0000313" key="11">
    <source>
        <dbReference type="Proteomes" id="UP000008065"/>
    </source>
</evidence>
<dbReference type="VEuPathDB" id="FungiDB:NEUTE1DRAFT_120334"/>
<dbReference type="CDD" id="cd00067">
    <property type="entry name" value="GAL4"/>
    <property type="match status" value="1"/>
</dbReference>
<evidence type="ECO:0000256" key="4">
    <source>
        <dbReference type="ARBA" id="ARBA00023163"/>
    </source>
</evidence>
<evidence type="ECO:0000313" key="10">
    <source>
        <dbReference type="EMBL" id="EGO61344.1"/>
    </source>
</evidence>
<dbReference type="InterPro" id="IPR036864">
    <property type="entry name" value="Zn2-C6_fun-type_DNA-bd_sf"/>
</dbReference>
<dbReference type="GO" id="GO:0000981">
    <property type="term" value="F:DNA-binding transcription factor activity, RNA polymerase II-specific"/>
    <property type="evidence" value="ECO:0007669"/>
    <property type="project" value="InterPro"/>
</dbReference>
<feature type="compositionally biased region" description="Basic and acidic residues" evidence="7">
    <location>
        <begin position="115"/>
        <end position="126"/>
    </location>
</feature>
<name>F8MCU6_NEUT8</name>
<dbReference type="SUPFAM" id="SSF57701">
    <property type="entry name" value="Zn2/Cys6 DNA-binding domain"/>
    <property type="match status" value="1"/>
</dbReference>
<dbReference type="EMBL" id="GL891302">
    <property type="protein sequence ID" value="EGO61344.1"/>
    <property type="molecule type" value="Genomic_DNA"/>
</dbReference>
<dbReference type="KEGG" id="nte:NEUTE1DRAFT120334"/>
<dbReference type="PANTHER" id="PTHR47660:SF2">
    <property type="entry name" value="TRANSCRIPTION FACTOR WITH C2H2 AND ZN(2)-CYS(6) DNA BINDING DOMAIN (EUROFUNG)"/>
    <property type="match status" value="1"/>
</dbReference>
<evidence type="ECO:0000259" key="9">
    <source>
        <dbReference type="PROSITE" id="PS50157"/>
    </source>
</evidence>
<feature type="compositionally biased region" description="Pro residues" evidence="7">
    <location>
        <begin position="133"/>
        <end position="145"/>
    </location>
</feature>
<evidence type="ECO:0000259" key="8">
    <source>
        <dbReference type="PROSITE" id="PS50048"/>
    </source>
</evidence>
<dbReference type="PROSITE" id="PS50048">
    <property type="entry name" value="ZN2_CY6_FUNGAL_2"/>
    <property type="match status" value="1"/>
</dbReference>
<keyword evidence="1" id="KW-0479">Metal-binding</keyword>
<dbReference type="Pfam" id="PF00172">
    <property type="entry name" value="Zn_clus"/>
    <property type="match status" value="1"/>
</dbReference>
<dbReference type="OrthoDB" id="4570866at2759"/>